<keyword evidence="6" id="KW-0630">Potassium</keyword>
<comment type="subcellular location">
    <subcellularLocation>
        <location evidence="1">Membrane</location>
        <topology evidence="1">Multi-pass membrane protein</topology>
    </subcellularLocation>
</comment>
<keyword evidence="3" id="KW-0050">Antiport</keyword>
<evidence type="ECO:0000256" key="2">
    <source>
        <dbReference type="ARBA" id="ARBA00022448"/>
    </source>
</evidence>
<sequence>MATGFHYGHAYKTWPYPGTLLARFKSVAKSLRHSQPLTLITHHAPPSTSLSQSPAPANLNPNPTLLSAPPPRRRCSSIIPPNPTCRLRSPLDLPSCLPPPPPSGRCLLRHRTSPRCQIYPEAPLRPALPTRICRFHLLVSGVCAAHAANDVVSGSPDVFSSLAALRSGQYRTGFGPILSAGTFVSALVVGFVAIYAAPFPLDLAPFVRDVLFYLTAAMFLFYVYLSAEIFMWQAIGFVGFYAFFVGLVFYLDLGVVDGRGKSGNSSTDLEEQKELVAVHVDSDAKVSGSMNDEKRSVHERASESPCETESQRGVMKSSDKPPKGSNSGTLAAESPVVNNLLLPYLGFLKPMASSPHFDDQDFNFEGGFSGTCSDYDDEYYDNDPFAPKKAEEAASGVTTGMILSLRKSLQNCKDTFATCQVRLTFMNSITQS</sequence>
<keyword evidence="4" id="KW-0633">Potassium transport</keyword>
<feature type="transmembrane region" description="Helical" evidence="13">
    <location>
        <begin position="174"/>
        <end position="198"/>
    </location>
</feature>
<keyword evidence="5 13" id="KW-0812">Transmembrane</keyword>
<dbReference type="GO" id="GO:0015297">
    <property type="term" value="F:antiporter activity"/>
    <property type="evidence" value="ECO:0007669"/>
    <property type="project" value="UniProtKB-KW"/>
</dbReference>
<evidence type="ECO:0000259" key="14">
    <source>
        <dbReference type="Pfam" id="PF01699"/>
    </source>
</evidence>
<feature type="region of interest" description="Disordered" evidence="12">
    <location>
        <begin position="284"/>
        <end position="331"/>
    </location>
</feature>
<evidence type="ECO:0000256" key="3">
    <source>
        <dbReference type="ARBA" id="ARBA00022449"/>
    </source>
</evidence>
<dbReference type="GO" id="GO:0006814">
    <property type="term" value="P:sodium ion transport"/>
    <property type="evidence" value="ECO:0007669"/>
    <property type="project" value="UniProtKB-KW"/>
</dbReference>
<feature type="transmembrane region" description="Helical" evidence="13">
    <location>
        <begin position="210"/>
        <end position="227"/>
    </location>
</feature>
<evidence type="ECO:0000256" key="13">
    <source>
        <dbReference type="SAM" id="Phobius"/>
    </source>
</evidence>
<keyword evidence="10" id="KW-0406">Ion transport</keyword>
<dbReference type="Pfam" id="PF01699">
    <property type="entry name" value="Na_Ca_ex"/>
    <property type="match status" value="1"/>
</dbReference>
<comment type="similarity">
    <text evidence="11">Belongs to the Ca(2+):cation antiporter (CaCA) (TC 2.A.19) family. Cation/calcium exchanger (CCX) subfamily.</text>
</comment>
<reference evidence="15 16" key="1">
    <citation type="submission" date="2020-01" db="EMBL/GenBank/DDBJ databases">
        <title>Genome sequence of Arachis hypogaea, cultivar Shitouqi.</title>
        <authorList>
            <person name="Zhuang W."/>
            <person name="Chen H."/>
            <person name="Varshney R."/>
            <person name="Wang D."/>
            <person name="Ming R."/>
        </authorList>
    </citation>
    <scope>NUCLEOTIDE SEQUENCE [LARGE SCALE GENOMIC DNA]</scope>
    <source>
        <tissue evidence="15">Young leaf</tissue>
    </source>
</reference>
<evidence type="ECO:0000313" key="15">
    <source>
        <dbReference type="EMBL" id="QHN78867.1"/>
    </source>
</evidence>
<accession>A0A6B9VCH9</accession>
<organism evidence="15 16">
    <name type="scientific">Arachis hypogaea</name>
    <name type="common">Peanut</name>
    <dbReference type="NCBI Taxonomy" id="3818"/>
    <lineage>
        <taxon>Eukaryota</taxon>
        <taxon>Viridiplantae</taxon>
        <taxon>Streptophyta</taxon>
        <taxon>Embryophyta</taxon>
        <taxon>Tracheophyta</taxon>
        <taxon>Spermatophyta</taxon>
        <taxon>Magnoliopsida</taxon>
        <taxon>eudicotyledons</taxon>
        <taxon>Gunneridae</taxon>
        <taxon>Pentapetalae</taxon>
        <taxon>rosids</taxon>
        <taxon>fabids</taxon>
        <taxon>Fabales</taxon>
        <taxon>Fabaceae</taxon>
        <taxon>Papilionoideae</taxon>
        <taxon>50 kb inversion clade</taxon>
        <taxon>dalbergioids sensu lato</taxon>
        <taxon>Dalbergieae</taxon>
        <taxon>Pterocarpus clade</taxon>
        <taxon>Arachis</taxon>
    </lineage>
</organism>
<evidence type="ECO:0000256" key="7">
    <source>
        <dbReference type="ARBA" id="ARBA00022989"/>
    </source>
</evidence>
<dbReference type="AlphaFoldDB" id="A0A6B9VCH9"/>
<evidence type="ECO:0000256" key="6">
    <source>
        <dbReference type="ARBA" id="ARBA00022958"/>
    </source>
</evidence>
<dbReference type="Proteomes" id="UP000464620">
    <property type="component" value="Chromosome B09"/>
</dbReference>
<feature type="compositionally biased region" description="Basic and acidic residues" evidence="12">
    <location>
        <begin position="291"/>
        <end position="302"/>
    </location>
</feature>
<dbReference type="PANTHER" id="PTHR12266">
    <property type="entry name" value="NA+/CA2+ K+ INDEPENDENT EXCHANGER"/>
    <property type="match status" value="1"/>
</dbReference>
<name>A0A6B9VCH9_ARAHY</name>
<evidence type="ECO:0000256" key="10">
    <source>
        <dbReference type="ARBA" id="ARBA00023201"/>
    </source>
</evidence>
<evidence type="ECO:0000256" key="5">
    <source>
        <dbReference type="ARBA" id="ARBA00022692"/>
    </source>
</evidence>
<dbReference type="InterPro" id="IPR044880">
    <property type="entry name" value="NCX_ion-bd_dom_sf"/>
</dbReference>
<keyword evidence="7 13" id="KW-1133">Transmembrane helix</keyword>
<dbReference type="PANTHER" id="PTHR12266:SF33">
    <property type="entry name" value="CATION_CALCIUM EXCHANGER 5"/>
    <property type="match status" value="1"/>
</dbReference>
<evidence type="ECO:0000256" key="8">
    <source>
        <dbReference type="ARBA" id="ARBA00023053"/>
    </source>
</evidence>
<gene>
    <name evidence="15" type="ORF">DS421_19g665100</name>
</gene>
<dbReference type="EMBL" id="CP031001">
    <property type="protein sequence ID" value="QHN78867.1"/>
    <property type="molecule type" value="Genomic_DNA"/>
</dbReference>
<evidence type="ECO:0000313" key="16">
    <source>
        <dbReference type="Proteomes" id="UP000464620"/>
    </source>
</evidence>
<dbReference type="GO" id="GO:0016020">
    <property type="term" value="C:membrane"/>
    <property type="evidence" value="ECO:0007669"/>
    <property type="project" value="UniProtKB-SubCell"/>
</dbReference>
<feature type="transmembrane region" description="Helical" evidence="13">
    <location>
        <begin position="234"/>
        <end position="251"/>
    </location>
</feature>
<dbReference type="Gene3D" id="1.20.1420.30">
    <property type="entry name" value="NCX, central ion-binding region"/>
    <property type="match status" value="1"/>
</dbReference>
<protein>
    <submittedName>
        <fullName evidence="15">Cation/calcium exchanger</fullName>
    </submittedName>
</protein>
<keyword evidence="2" id="KW-0813">Transport</keyword>
<evidence type="ECO:0000256" key="9">
    <source>
        <dbReference type="ARBA" id="ARBA00023136"/>
    </source>
</evidence>
<evidence type="ECO:0000256" key="12">
    <source>
        <dbReference type="SAM" id="MobiDB-lite"/>
    </source>
</evidence>
<proteinExistence type="inferred from homology"/>
<dbReference type="GO" id="GO:0006813">
    <property type="term" value="P:potassium ion transport"/>
    <property type="evidence" value="ECO:0007669"/>
    <property type="project" value="UniProtKB-KW"/>
</dbReference>
<evidence type="ECO:0000256" key="1">
    <source>
        <dbReference type="ARBA" id="ARBA00004141"/>
    </source>
</evidence>
<keyword evidence="9 13" id="KW-0472">Membrane</keyword>
<evidence type="ECO:0000256" key="4">
    <source>
        <dbReference type="ARBA" id="ARBA00022538"/>
    </source>
</evidence>
<dbReference type="GO" id="GO:0008324">
    <property type="term" value="F:monoatomic cation transmembrane transporter activity"/>
    <property type="evidence" value="ECO:0007669"/>
    <property type="project" value="TreeGrafter"/>
</dbReference>
<feature type="domain" description="Sodium/calcium exchanger membrane region" evidence="14">
    <location>
        <begin position="153"/>
        <end position="249"/>
    </location>
</feature>
<keyword evidence="8" id="KW-0915">Sodium</keyword>
<evidence type="ECO:0000256" key="11">
    <source>
        <dbReference type="ARBA" id="ARBA00038187"/>
    </source>
</evidence>
<dbReference type="InterPro" id="IPR004837">
    <property type="entry name" value="NaCa_Exmemb"/>
</dbReference>
<keyword evidence="10" id="KW-0739">Sodium transport</keyword>
<dbReference type="InterPro" id="IPR051359">
    <property type="entry name" value="CaCA_antiporter"/>
</dbReference>